<sequence>MEILLLLFIFALFALPTLLMTRSQRKRMEEAKQLQAAIAPGDKIISVSGFHGTVVAGNEETVDLEIAPGVVVTMERVGVYKRIEEEVEPVAYRDEPTVEDLQEQKDN</sequence>
<comment type="subcellular location">
    <subcellularLocation>
        <location evidence="1">Cell membrane</location>
        <topology evidence="1">Single-pass membrane protein</topology>
    </subcellularLocation>
</comment>
<accession>A0A9X3LUQ8</accession>
<keyword evidence="11" id="KW-1185">Reference proteome</keyword>
<keyword evidence="7" id="KW-1133">Transmembrane helix</keyword>
<evidence type="ECO:0000313" key="10">
    <source>
        <dbReference type="EMBL" id="MCZ9293158.1"/>
    </source>
</evidence>
<dbReference type="RefSeq" id="WP_269964609.1">
    <property type="nucleotide sequence ID" value="NZ_JAKMUS010000001.1"/>
</dbReference>
<dbReference type="Proteomes" id="UP001146468">
    <property type="component" value="Unassembled WGS sequence"/>
</dbReference>
<evidence type="ECO:0000256" key="1">
    <source>
        <dbReference type="ARBA" id="ARBA00004162"/>
    </source>
</evidence>
<proteinExistence type="inferred from homology"/>
<evidence type="ECO:0000256" key="2">
    <source>
        <dbReference type="ARBA" id="ARBA00006742"/>
    </source>
</evidence>
<dbReference type="InterPro" id="IPR003849">
    <property type="entry name" value="Preprotein_translocase_YajC"/>
</dbReference>
<dbReference type="AlphaFoldDB" id="A0A9X3LUQ8"/>
<dbReference type="Pfam" id="PF02699">
    <property type="entry name" value="YajC"/>
    <property type="match status" value="1"/>
</dbReference>
<comment type="similarity">
    <text evidence="2">Belongs to the YajC family.</text>
</comment>
<gene>
    <name evidence="10" type="primary">yajC</name>
    <name evidence="10" type="ORF">L8U60_01475</name>
</gene>
<keyword evidence="5" id="KW-0812">Transmembrane</keyword>
<evidence type="ECO:0000256" key="5">
    <source>
        <dbReference type="ARBA" id="ARBA00022692"/>
    </source>
</evidence>
<evidence type="ECO:0000256" key="9">
    <source>
        <dbReference type="ARBA" id="ARBA00023136"/>
    </source>
</evidence>
<dbReference type="NCBIfam" id="TIGR00739">
    <property type="entry name" value="yajC"/>
    <property type="match status" value="1"/>
</dbReference>
<evidence type="ECO:0000313" key="11">
    <source>
        <dbReference type="Proteomes" id="UP001146468"/>
    </source>
</evidence>
<evidence type="ECO:0000256" key="8">
    <source>
        <dbReference type="ARBA" id="ARBA00023010"/>
    </source>
</evidence>
<evidence type="ECO:0000256" key="6">
    <source>
        <dbReference type="ARBA" id="ARBA00022927"/>
    </source>
</evidence>
<comment type="caution">
    <text evidence="10">The sequence shown here is derived from an EMBL/GenBank/DDBJ whole genome shotgun (WGS) entry which is preliminary data.</text>
</comment>
<dbReference type="EMBL" id="JAKMUS010000001">
    <property type="protein sequence ID" value="MCZ9293158.1"/>
    <property type="molecule type" value="Genomic_DNA"/>
</dbReference>
<evidence type="ECO:0000256" key="3">
    <source>
        <dbReference type="ARBA" id="ARBA00022448"/>
    </source>
</evidence>
<keyword evidence="3" id="KW-0813">Transport</keyword>
<evidence type="ECO:0000256" key="4">
    <source>
        <dbReference type="ARBA" id="ARBA00022475"/>
    </source>
</evidence>
<keyword evidence="8" id="KW-0811">Translocation</keyword>
<dbReference type="GO" id="GO:0015031">
    <property type="term" value="P:protein transport"/>
    <property type="evidence" value="ECO:0007669"/>
    <property type="project" value="UniProtKB-KW"/>
</dbReference>
<keyword evidence="6" id="KW-0653">Protein transport</keyword>
<protein>
    <submittedName>
        <fullName evidence="10">Preprotein translocase subunit YajC</fullName>
    </submittedName>
</protein>
<dbReference type="GO" id="GO:0005886">
    <property type="term" value="C:plasma membrane"/>
    <property type="evidence" value="ECO:0007669"/>
    <property type="project" value="UniProtKB-SubCell"/>
</dbReference>
<dbReference type="PANTHER" id="PTHR33909">
    <property type="entry name" value="SEC TRANSLOCON ACCESSORY COMPLEX SUBUNIT YAJC"/>
    <property type="match status" value="1"/>
</dbReference>
<organism evidence="10 11">
    <name type="scientific">Corynebacterium meitnerae</name>
    <dbReference type="NCBI Taxonomy" id="2913498"/>
    <lineage>
        <taxon>Bacteria</taxon>
        <taxon>Bacillati</taxon>
        <taxon>Actinomycetota</taxon>
        <taxon>Actinomycetes</taxon>
        <taxon>Mycobacteriales</taxon>
        <taxon>Corynebacteriaceae</taxon>
        <taxon>Corynebacterium</taxon>
    </lineage>
</organism>
<name>A0A9X3LUQ8_9CORY</name>
<dbReference type="PANTHER" id="PTHR33909:SF1">
    <property type="entry name" value="SEC TRANSLOCON ACCESSORY COMPLEX SUBUNIT YAJC"/>
    <property type="match status" value="1"/>
</dbReference>
<dbReference type="SMART" id="SM01323">
    <property type="entry name" value="YajC"/>
    <property type="match status" value="1"/>
</dbReference>
<reference evidence="10" key="1">
    <citation type="submission" date="2022-02" db="EMBL/GenBank/DDBJ databases">
        <title>Corynebacterium sp. from urogenital microbiome.</title>
        <authorList>
            <person name="Cappelli E.A."/>
            <person name="Ribeiro T.G."/>
            <person name="Peixe L."/>
        </authorList>
    </citation>
    <scope>NUCLEOTIDE SEQUENCE</scope>
    <source>
        <strain evidence="10">C8Ua_172</strain>
    </source>
</reference>
<keyword evidence="9" id="KW-0472">Membrane</keyword>
<keyword evidence="4" id="KW-1003">Cell membrane</keyword>
<evidence type="ECO:0000256" key="7">
    <source>
        <dbReference type="ARBA" id="ARBA00022989"/>
    </source>
</evidence>